<comment type="caution">
    <text evidence="2">The sequence shown here is derived from an EMBL/GenBank/DDBJ whole genome shotgun (WGS) entry which is preliminary data.</text>
</comment>
<sequence length="179" mass="19806">MFGVRRALSFCPRVATGFSVCVSRRGCAGAVPVDDIVNGLTEEQIQLRQTVQRFCQEKLAPYADEIDKNNEFPRMREFWKEMGELGLLGVTAPVEYGGTGLGYLDHVLIVEEMSRVSGAIALSYGAHSNLSLLVGMTCFGSWAMYVCVEWADRQAFISTEGFETFLPSSRLTPPLLLHT</sequence>
<dbReference type="SUPFAM" id="SSF56645">
    <property type="entry name" value="Acyl-CoA dehydrogenase NM domain-like"/>
    <property type="match status" value="1"/>
</dbReference>
<dbReference type="GO" id="GO:0006552">
    <property type="term" value="P:L-leucine catabolic process"/>
    <property type="evidence" value="ECO:0007669"/>
    <property type="project" value="TreeGrafter"/>
</dbReference>
<dbReference type="PANTHER" id="PTHR43884:SF12">
    <property type="entry name" value="ISOVALERYL-COA DEHYDROGENASE, MITOCHONDRIAL-RELATED"/>
    <property type="match status" value="1"/>
</dbReference>
<dbReference type="PANTHER" id="PTHR43884">
    <property type="entry name" value="ACYL-COA DEHYDROGENASE"/>
    <property type="match status" value="1"/>
</dbReference>
<proteinExistence type="predicted"/>
<evidence type="ECO:0000313" key="2">
    <source>
        <dbReference type="EMBL" id="TRY55391.1"/>
    </source>
</evidence>
<keyword evidence="3" id="KW-1185">Reference proteome</keyword>
<dbReference type="Gene3D" id="1.10.540.10">
    <property type="entry name" value="Acyl-CoA dehydrogenase/oxidase, N-terminal domain"/>
    <property type="match status" value="1"/>
</dbReference>
<dbReference type="InterPro" id="IPR013786">
    <property type="entry name" value="AcylCoA_DH/ox_N"/>
</dbReference>
<gene>
    <name evidence="2" type="ORF">DNTS_034411</name>
</gene>
<reference evidence="2 3" key="1">
    <citation type="journal article" date="2019" name="Sci. Data">
        <title>Hybrid genome assembly and annotation of Danionella translucida.</title>
        <authorList>
            <person name="Kadobianskyi M."/>
            <person name="Schulze L."/>
            <person name="Schuelke M."/>
            <person name="Judkewitz B."/>
        </authorList>
    </citation>
    <scope>NUCLEOTIDE SEQUENCE [LARGE SCALE GENOMIC DNA]</scope>
    <source>
        <strain evidence="2 3">Bolton</strain>
    </source>
</reference>
<dbReference type="OrthoDB" id="9988775at2759"/>
<dbReference type="Pfam" id="PF02771">
    <property type="entry name" value="Acyl-CoA_dh_N"/>
    <property type="match status" value="1"/>
</dbReference>
<dbReference type="AlphaFoldDB" id="A0A553MQD3"/>
<accession>A0A553MQD3</accession>
<evidence type="ECO:0000259" key="1">
    <source>
        <dbReference type="Pfam" id="PF02771"/>
    </source>
</evidence>
<organism evidence="2 3">
    <name type="scientific">Danionella cerebrum</name>
    <dbReference type="NCBI Taxonomy" id="2873325"/>
    <lineage>
        <taxon>Eukaryota</taxon>
        <taxon>Metazoa</taxon>
        <taxon>Chordata</taxon>
        <taxon>Craniata</taxon>
        <taxon>Vertebrata</taxon>
        <taxon>Euteleostomi</taxon>
        <taxon>Actinopterygii</taxon>
        <taxon>Neopterygii</taxon>
        <taxon>Teleostei</taxon>
        <taxon>Ostariophysi</taxon>
        <taxon>Cypriniformes</taxon>
        <taxon>Danionidae</taxon>
        <taxon>Danioninae</taxon>
        <taxon>Danionella</taxon>
    </lineage>
</organism>
<dbReference type="STRING" id="623744.A0A553MQD3"/>
<protein>
    <recommendedName>
        <fullName evidence="1">Acyl-CoA dehydrogenase/oxidase N-terminal domain-containing protein</fullName>
    </recommendedName>
</protein>
<dbReference type="FunFam" id="1.10.540.10:FF:000007">
    <property type="entry name" value="Isovaleryl-CoA dehydrogenase, mitochondrial"/>
    <property type="match status" value="1"/>
</dbReference>
<dbReference type="InterPro" id="IPR037069">
    <property type="entry name" value="AcylCoA_DH/ox_N_sf"/>
</dbReference>
<feature type="domain" description="Acyl-CoA dehydrogenase/oxidase N-terminal" evidence="1">
    <location>
        <begin position="41"/>
        <end position="132"/>
    </location>
</feature>
<name>A0A553MQD3_9TELE</name>
<dbReference type="Proteomes" id="UP000316079">
    <property type="component" value="Unassembled WGS sequence"/>
</dbReference>
<dbReference type="EMBL" id="SRMA01027325">
    <property type="protein sequence ID" value="TRY55391.1"/>
    <property type="molecule type" value="Genomic_DNA"/>
</dbReference>
<dbReference type="InterPro" id="IPR009100">
    <property type="entry name" value="AcylCoA_DH/oxidase_NM_dom_sf"/>
</dbReference>
<dbReference type="GO" id="GO:0008470">
    <property type="term" value="F:3-methylbutanoyl-CoA dehydrogenase activity"/>
    <property type="evidence" value="ECO:0007669"/>
    <property type="project" value="TreeGrafter"/>
</dbReference>
<evidence type="ECO:0000313" key="3">
    <source>
        <dbReference type="Proteomes" id="UP000316079"/>
    </source>
</evidence>
<dbReference type="GO" id="GO:0050660">
    <property type="term" value="F:flavin adenine dinucleotide binding"/>
    <property type="evidence" value="ECO:0007669"/>
    <property type="project" value="InterPro"/>
</dbReference>
<dbReference type="GO" id="GO:0005739">
    <property type="term" value="C:mitochondrion"/>
    <property type="evidence" value="ECO:0007669"/>
    <property type="project" value="TreeGrafter"/>
</dbReference>